<organism evidence="1 2">
    <name type="scientific">Rhizodiscina lignyota</name>
    <dbReference type="NCBI Taxonomy" id="1504668"/>
    <lineage>
        <taxon>Eukaryota</taxon>
        <taxon>Fungi</taxon>
        <taxon>Dikarya</taxon>
        <taxon>Ascomycota</taxon>
        <taxon>Pezizomycotina</taxon>
        <taxon>Dothideomycetes</taxon>
        <taxon>Pleosporomycetidae</taxon>
        <taxon>Aulographales</taxon>
        <taxon>Rhizodiscinaceae</taxon>
        <taxon>Rhizodiscina</taxon>
    </lineage>
</organism>
<protein>
    <submittedName>
        <fullName evidence="1">Uncharacterized protein</fullName>
    </submittedName>
</protein>
<keyword evidence="2" id="KW-1185">Reference proteome</keyword>
<sequence>MTFTKRIFGRREFWNRANPLQFPTDCRVEGISIMWNRSSAAEVEIDKSLVREKLEEVREITLGGECYQCGKVYYVNTGFLRSGNDELTEAIRMAKIHAIWRNPGSLNPNDVLFVICWHHGQTDRNEFGKKWWGELFRPWNFKPPVLFSDFDEGGFHDVVTGMEMTSQTENFRLGIESDRECGWKPILPKE</sequence>
<dbReference type="AlphaFoldDB" id="A0A9P4IAE4"/>
<reference evidence="1" key="1">
    <citation type="journal article" date="2020" name="Stud. Mycol.">
        <title>101 Dothideomycetes genomes: a test case for predicting lifestyles and emergence of pathogens.</title>
        <authorList>
            <person name="Haridas S."/>
            <person name="Albert R."/>
            <person name="Binder M."/>
            <person name="Bloem J."/>
            <person name="Labutti K."/>
            <person name="Salamov A."/>
            <person name="Andreopoulos B."/>
            <person name="Baker S."/>
            <person name="Barry K."/>
            <person name="Bills G."/>
            <person name="Bluhm B."/>
            <person name="Cannon C."/>
            <person name="Castanera R."/>
            <person name="Culley D."/>
            <person name="Daum C."/>
            <person name="Ezra D."/>
            <person name="Gonzalez J."/>
            <person name="Henrissat B."/>
            <person name="Kuo A."/>
            <person name="Liang C."/>
            <person name="Lipzen A."/>
            <person name="Lutzoni F."/>
            <person name="Magnuson J."/>
            <person name="Mondo S."/>
            <person name="Nolan M."/>
            <person name="Ohm R."/>
            <person name="Pangilinan J."/>
            <person name="Park H.-J."/>
            <person name="Ramirez L."/>
            <person name="Alfaro M."/>
            <person name="Sun H."/>
            <person name="Tritt A."/>
            <person name="Yoshinaga Y."/>
            <person name="Zwiers L.-H."/>
            <person name="Turgeon B."/>
            <person name="Goodwin S."/>
            <person name="Spatafora J."/>
            <person name="Crous P."/>
            <person name="Grigoriev I."/>
        </authorList>
    </citation>
    <scope>NUCLEOTIDE SEQUENCE</scope>
    <source>
        <strain evidence="1">CBS 133067</strain>
    </source>
</reference>
<gene>
    <name evidence="1" type="ORF">NA57DRAFT_79819</name>
</gene>
<accession>A0A9P4IAE4</accession>
<name>A0A9P4IAE4_9PEZI</name>
<dbReference type="EMBL" id="ML978132">
    <property type="protein sequence ID" value="KAF2095329.1"/>
    <property type="molecule type" value="Genomic_DNA"/>
</dbReference>
<dbReference type="Proteomes" id="UP000799772">
    <property type="component" value="Unassembled WGS sequence"/>
</dbReference>
<proteinExistence type="predicted"/>
<evidence type="ECO:0000313" key="2">
    <source>
        <dbReference type="Proteomes" id="UP000799772"/>
    </source>
</evidence>
<comment type="caution">
    <text evidence="1">The sequence shown here is derived from an EMBL/GenBank/DDBJ whole genome shotgun (WGS) entry which is preliminary data.</text>
</comment>
<evidence type="ECO:0000313" key="1">
    <source>
        <dbReference type="EMBL" id="KAF2095329.1"/>
    </source>
</evidence>